<feature type="domain" description="Cation efflux protein cytoplasmic" evidence="9">
    <location>
        <begin position="227"/>
        <end position="303"/>
    </location>
</feature>
<evidence type="ECO:0000256" key="6">
    <source>
        <dbReference type="ARBA" id="ARBA00023136"/>
    </source>
</evidence>
<feature type="domain" description="Cation efflux protein transmembrane" evidence="8">
    <location>
        <begin position="32"/>
        <end position="223"/>
    </location>
</feature>
<feature type="transmembrane region" description="Helical" evidence="7">
    <location>
        <begin position="64"/>
        <end position="81"/>
    </location>
</feature>
<evidence type="ECO:0000256" key="2">
    <source>
        <dbReference type="ARBA" id="ARBA00008114"/>
    </source>
</evidence>
<dbReference type="InterPro" id="IPR058533">
    <property type="entry name" value="Cation_efflux_TM"/>
</dbReference>
<evidence type="ECO:0000256" key="7">
    <source>
        <dbReference type="SAM" id="Phobius"/>
    </source>
</evidence>
<dbReference type="PANTHER" id="PTHR43840:SF15">
    <property type="entry name" value="MITOCHONDRIAL METAL TRANSPORTER 1-RELATED"/>
    <property type="match status" value="1"/>
</dbReference>
<dbReference type="Pfam" id="PF01545">
    <property type="entry name" value="Cation_efflux"/>
    <property type="match status" value="1"/>
</dbReference>
<dbReference type="InterPro" id="IPR050291">
    <property type="entry name" value="CDF_Transporter"/>
</dbReference>
<reference evidence="10" key="1">
    <citation type="submission" date="2021-02" db="EMBL/GenBank/DDBJ databases">
        <title>Abyssanaerobacter marinus gen.nov., sp., nov, anaerobic bacterium isolated from the Onnuri vent field of Indian Ocean and suggestion of Mogibacteriaceae fam. nov., and proposal of reclassification of ambiguous this family's genus member.</title>
        <authorList>
            <person name="Kim Y.J."/>
            <person name="Yang J.-A."/>
        </authorList>
    </citation>
    <scope>NUCLEOTIDE SEQUENCE</scope>
    <source>
        <strain evidence="10">DSM 2634</strain>
    </source>
</reference>
<dbReference type="GO" id="GO:0008324">
    <property type="term" value="F:monoatomic cation transmembrane transporter activity"/>
    <property type="evidence" value="ECO:0007669"/>
    <property type="project" value="InterPro"/>
</dbReference>
<evidence type="ECO:0000313" key="11">
    <source>
        <dbReference type="Proteomes" id="UP000664545"/>
    </source>
</evidence>
<name>A0A939D8Z2_CLOAM</name>
<dbReference type="InterPro" id="IPR027470">
    <property type="entry name" value="Cation_efflux_CTD"/>
</dbReference>
<protein>
    <submittedName>
        <fullName evidence="10">Cation transporter</fullName>
    </submittedName>
</protein>
<sequence>MTHFLIRTFIKDYKNTQNPDVRKKYGQLAGVVGIISNLLLCSTKIVIGIIIHSIAIIADGINNLADAASSIITLIGFKMAAKPEDKEHPYGHARIEYLSGLLISIIIIFIGFQLLKTSFEKVLHPEVLEFNLTSILILVFAIAIKVWQAAFNISAGKKINSIALIATGTDSRNDVIATTAVLAGILIGKATNLHLDGIMGCGVALFIIWSGIKLIQETASPLLGEAPDPALVEAIFEGVKSREGVLGIHDLVVHSYGPGRTFASIHIEVDADGDLMEIHDMIDNIEKELSDALHIHLVAHMDPVKTNDPIIAELHTVIEAALDSLDGVIGMHDLRVIPGTTHTNIIFDAVISSECKIEESEIKGIVNRRIKEINQTYFAIITFDKAYS</sequence>
<keyword evidence="11" id="KW-1185">Reference proteome</keyword>
<dbReference type="FunFam" id="1.20.1510.10:FF:000006">
    <property type="entry name" value="Divalent cation efflux transporter"/>
    <property type="match status" value="1"/>
</dbReference>
<evidence type="ECO:0000313" key="10">
    <source>
        <dbReference type="EMBL" id="MBN7773285.1"/>
    </source>
</evidence>
<accession>A0A939D8Z2</accession>
<feature type="transmembrane region" description="Helical" evidence="7">
    <location>
        <begin position="93"/>
        <end position="115"/>
    </location>
</feature>
<dbReference type="Pfam" id="PF16916">
    <property type="entry name" value="ZT_dimer"/>
    <property type="match status" value="1"/>
</dbReference>
<dbReference type="InterPro" id="IPR027469">
    <property type="entry name" value="Cation_efflux_TMD_sf"/>
</dbReference>
<dbReference type="Gene3D" id="1.20.1510.10">
    <property type="entry name" value="Cation efflux protein transmembrane domain"/>
    <property type="match status" value="1"/>
</dbReference>
<evidence type="ECO:0000256" key="5">
    <source>
        <dbReference type="ARBA" id="ARBA00022989"/>
    </source>
</evidence>
<evidence type="ECO:0000259" key="9">
    <source>
        <dbReference type="Pfam" id="PF16916"/>
    </source>
</evidence>
<evidence type="ECO:0000259" key="8">
    <source>
        <dbReference type="Pfam" id="PF01545"/>
    </source>
</evidence>
<dbReference type="PANTHER" id="PTHR43840">
    <property type="entry name" value="MITOCHONDRIAL METAL TRANSPORTER 1-RELATED"/>
    <property type="match status" value="1"/>
</dbReference>
<dbReference type="InterPro" id="IPR002524">
    <property type="entry name" value="Cation_efflux"/>
</dbReference>
<dbReference type="InterPro" id="IPR036837">
    <property type="entry name" value="Cation_efflux_CTD_sf"/>
</dbReference>
<comment type="similarity">
    <text evidence="2">Belongs to the cation diffusion facilitator (CDF) transporter (TC 2.A.4) family.</text>
</comment>
<evidence type="ECO:0000256" key="4">
    <source>
        <dbReference type="ARBA" id="ARBA00022692"/>
    </source>
</evidence>
<keyword evidence="6 7" id="KW-0472">Membrane</keyword>
<dbReference type="GO" id="GO:0016020">
    <property type="term" value="C:membrane"/>
    <property type="evidence" value="ECO:0007669"/>
    <property type="project" value="UniProtKB-SubCell"/>
</dbReference>
<keyword evidence="5 7" id="KW-1133">Transmembrane helix</keyword>
<proteinExistence type="inferred from homology"/>
<dbReference type="NCBIfam" id="TIGR01297">
    <property type="entry name" value="CDF"/>
    <property type="match status" value="1"/>
</dbReference>
<dbReference type="SUPFAM" id="SSF161111">
    <property type="entry name" value="Cation efflux protein transmembrane domain-like"/>
    <property type="match status" value="1"/>
</dbReference>
<gene>
    <name evidence="10" type="ORF">JYB65_07920</name>
</gene>
<keyword evidence="4 7" id="KW-0812">Transmembrane</keyword>
<evidence type="ECO:0000256" key="3">
    <source>
        <dbReference type="ARBA" id="ARBA00022448"/>
    </source>
</evidence>
<comment type="subcellular location">
    <subcellularLocation>
        <location evidence="1">Membrane</location>
        <topology evidence="1">Multi-pass membrane protein</topology>
    </subcellularLocation>
</comment>
<comment type="caution">
    <text evidence="10">The sequence shown here is derived from an EMBL/GenBank/DDBJ whole genome shotgun (WGS) entry which is preliminary data.</text>
</comment>
<dbReference type="EMBL" id="JAFJZZ010000002">
    <property type="protein sequence ID" value="MBN7773285.1"/>
    <property type="molecule type" value="Genomic_DNA"/>
</dbReference>
<organism evidence="10 11">
    <name type="scientific">Clostridium aminobutyricum</name>
    <dbReference type="NCBI Taxonomy" id="33953"/>
    <lineage>
        <taxon>Bacteria</taxon>
        <taxon>Bacillati</taxon>
        <taxon>Bacillota</taxon>
        <taxon>Clostridia</taxon>
        <taxon>Eubacteriales</taxon>
        <taxon>Clostridiaceae</taxon>
        <taxon>Clostridium</taxon>
    </lineage>
</organism>
<dbReference type="RefSeq" id="WP_206582109.1">
    <property type="nucleotide sequence ID" value="NZ_JAFJZZ010000002.1"/>
</dbReference>
<evidence type="ECO:0000256" key="1">
    <source>
        <dbReference type="ARBA" id="ARBA00004141"/>
    </source>
</evidence>
<dbReference type="AlphaFoldDB" id="A0A939D8Z2"/>
<feature type="transmembrane region" description="Helical" evidence="7">
    <location>
        <begin position="28"/>
        <end position="58"/>
    </location>
</feature>
<dbReference type="Proteomes" id="UP000664545">
    <property type="component" value="Unassembled WGS sequence"/>
</dbReference>
<keyword evidence="3" id="KW-0813">Transport</keyword>
<dbReference type="SUPFAM" id="SSF160240">
    <property type="entry name" value="Cation efflux protein cytoplasmic domain-like"/>
    <property type="match status" value="1"/>
</dbReference>
<dbReference type="Gene3D" id="3.30.70.1350">
    <property type="entry name" value="Cation efflux protein, cytoplasmic domain"/>
    <property type="match status" value="1"/>
</dbReference>
<feature type="transmembrane region" description="Helical" evidence="7">
    <location>
        <begin position="135"/>
        <end position="154"/>
    </location>
</feature>